<organism evidence="2 3">
    <name type="scientific">Xaviernesmea oryzae</name>
    <dbReference type="NCBI Taxonomy" id="464029"/>
    <lineage>
        <taxon>Bacteria</taxon>
        <taxon>Pseudomonadati</taxon>
        <taxon>Pseudomonadota</taxon>
        <taxon>Alphaproteobacteria</taxon>
        <taxon>Hyphomicrobiales</taxon>
        <taxon>Rhizobiaceae</taxon>
        <taxon>Rhizobium/Agrobacterium group</taxon>
        <taxon>Xaviernesmea</taxon>
    </lineage>
</organism>
<accession>A0A1X7FJX6</accession>
<dbReference type="EMBL" id="FXAF01000006">
    <property type="protein sequence ID" value="SMF53492.1"/>
    <property type="molecule type" value="Genomic_DNA"/>
</dbReference>
<proteinExistence type="predicted"/>
<reference evidence="3" key="1">
    <citation type="submission" date="2017-04" db="EMBL/GenBank/DDBJ databases">
        <authorList>
            <person name="Varghese N."/>
            <person name="Submissions S."/>
        </authorList>
    </citation>
    <scope>NUCLEOTIDE SEQUENCE [LARGE SCALE GENOMIC DNA]</scope>
    <source>
        <strain evidence="3">B4P</strain>
    </source>
</reference>
<protein>
    <submittedName>
        <fullName evidence="2">Uncharacterized protein</fullName>
    </submittedName>
</protein>
<name>A0A1X7FJX6_9HYPH</name>
<dbReference type="STRING" id="464029.SAMN02982989_3208"/>
<feature type="compositionally biased region" description="Polar residues" evidence="1">
    <location>
        <begin position="134"/>
        <end position="143"/>
    </location>
</feature>
<evidence type="ECO:0000313" key="2">
    <source>
        <dbReference type="EMBL" id="SMF53492.1"/>
    </source>
</evidence>
<dbReference type="RefSeq" id="WP_085423284.1">
    <property type="nucleotide sequence ID" value="NZ_FXAF01000006.1"/>
</dbReference>
<gene>
    <name evidence="2" type="ORF">SAMN02982989_3208</name>
</gene>
<keyword evidence="3" id="KW-1185">Reference proteome</keyword>
<evidence type="ECO:0000313" key="3">
    <source>
        <dbReference type="Proteomes" id="UP000192903"/>
    </source>
</evidence>
<dbReference type="AlphaFoldDB" id="A0A1X7FJX6"/>
<feature type="region of interest" description="Disordered" evidence="1">
    <location>
        <begin position="125"/>
        <end position="153"/>
    </location>
</feature>
<sequence>MFLKEQKLKALDVQPPKRDAFSGHLSIPMRYPLRALSPTLVAAIEAAGMNPGDFEGSIAEEFVWDYLDRASEEPNGNALHIALNPAVGLSVAVYVSSSVTAFPAWFYSEHPTETAMYWMSEFRDQSHDPEAPQNMPTGPSSPIDQRPAGITLQ</sequence>
<dbReference type="Proteomes" id="UP000192903">
    <property type="component" value="Unassembled WGS sequence"/>
</dbReference>
<evidence type="ECO:0000256" key="1">
    <source>
        <dbReference type="SAM" id="MobiDB-lite"/>
    </source>
</evidence>